<keyword evidence="5" id="KW-0597">Phosphoprotein</keyword>
<dbReference type="Pfam" id="PF00563">
    <property type="entry name" value="EAL"/>
    <property type="match status" value="1"/>
</dbReference>
<dbReference type="InterPro" id="IPR035919">
    <property type="entry name" value="EAL_sf"/>
</dbReference>
<dbReference type="Gene3D" id="3.40.50.2300">
    <property type="match status" value="1"/>
</dbReference>
<dbReference type="InterPro" id="IPR011006">
    <property type="entry name" value="CheY-like_superfamily"/>
</dbReference>
<dbReference type="Pfam" id="PF00072">
    <property type="entry name" value="Response_reg"/>
    <property type="match status" value="1"/>
</dbReference>
<dbReference type="PANTHER" id="PTHR33121:SF70">
    <property type="entry name" value="SIGNALING PROTEIN YKOW"/>
    <property type="match status" value="1"/>
</dbReference>
<keyword evidence="2 6" id="KW-0812">Transmembrane</keyword>
<protein>
    <submittedName>
        <fullName evidence="10">Diguanylate cyclase (GGDEF) domain-containing protein</fullName>
    </submittedName>
</protein>
<dbReference type="Gene3D" id="3.30.70.270">
    <property type="match status" value="2"/>
</dbReference>
<feature type="domain" description="GGDEF" evidence="9">
    <location>
        <begin position="635"/>
        <end position="765"/>
    </location>
</feature>
<evidence type="ECO:0000256" key="2">
    <source>
        <dbReference type="ARBA" id="ARBA00022692"/>
    </source>
</evidence>
<accession>A0A1G6P4I7</accession>
<dbReference type="SUPFAM" id="SSF141868">
    <property type="entry name" value="EAL domain-like"/>
    <property type="match status" value="1"/>
</dbReference>
<dbReference type="SUPFAM" id="SSF52172">
    <property type="entry name" value="CheY-like"/>
    <property type="match status" value="1"/>
</dbReference>
<feature type="domain" description="EAL" evidence="8">
    <location>
        <begin position="1080"/>
        <end position="1338"/>
    </location>
</feature>
<feature type="transmembrane region" description="Helical" evidence="6">
    <location>
        <begin position="465"/>
        <end position="484"/>
    </location>
</feature>
<dbReference type="PROSITE" id="PS50110">
    <property type="entry name" value="RESPONSE_REGULATORY"/>
    <property type="match status" value="1"/>
</dbReference>
<dbReference type="PANTHER" id="PTHR33121">
    <property type="entry name" value="CYCLIC DI-GMP PHOSPHODIESTERASE PDEF"/>
    <property type="match status" value="1"/>
</dbReference>
<dbReference type="InterPro" id="IPR002293">
    <property type="entry name" value="AA/rel_permease1"/>
</dbReference>
<dbReference type="InterPro" id="IPR043128">
    <property type="entry name" value="Rev_trsase/Diguanyl_cyclase"/>
</dbReference>
<dbReference type="CDD" id="cd01949">
    <property type="entry name" value="GGDEF"/>
    <property type="match status" value="1"/>
</dbReference>
<dbReference type="InterPro" id="IPR050706">
    <property type="entry name" value="Cyclic-di-GMP_PDE-like"/>
</dbReference>
<keyword evidence="11" id="KW-1185">Reference proteome</keyword>
<feature type="transmembrane region" description="Helical" evidence="6">
    <location>
        <begin position="401"/>
        <end position="421"/>
    </location>
</feature>
<feature type="transmembrane region" description="Helical" evidence="6">
    <location>
        <begin position="161"/>
        <end position="178"/>
    </location>
</feature>
<evidence type="ECO:0000313" key="10">
    <source>
        <dbReference type="EMBL" id="SDC74514.1"/>
    </source>
</evidence>
<feature type="transmembrane region" description="Helical" evidence="6">
    <location>
        <begin position="190"/>
        <end position="210"/>
    </location>
</feature>
<evidence type="ECO:0000256" key="1">
    <source>
        <dbReference type="ARBA" id="ARBA00004141"/>
    </source>
</evidence>
<evidence type="ECO:0000256" key="4">
    <source>
        <dbReference type="ARBA" id="ARBA00023136"/>
    </source>
</evidence>
<dbReference type="InterPro" id="IPR029787">
    <property type="entry name" value="Nucleotide_cyclase"/>
</dbReference>
<dbReference type="NCBIfam" id="TIGR00254">
    <property type="entry name" value="GGDEF"/>
    <property type="match status" value="2"/>
</dbReference>
<sequence length="1470" mass="165081">MVRNTKNQNKSIKEAIIMKEQSSSVQNTGGLKPHLSSLAVWALSVGSAIGWGSLVVTSSSYLSEAGPLASVLGLLVGFVMMVIVCSHYNFLANRYPGSGGLYDYVKSVFGYDQAFFVGCFMFLTYISVFWANATSIPLFARFFLNNALGVGYLYTVFGYEVYLGEAIVTLLVIVLVAFMCMKSKKVSADVMVGFVLLFTVGITVCFALAMTGHGSTGMTMEPALLPDKSVLSQVVMIAFLSPWAFIGFESVTNYTAEYNFKRSKLFKIMLIAVTVTTALYIFVILLSVSAYPEGCASWVDYITHLDRYKGIDRFPAFYAAHYYLGDTGVYILMASLLALVFSSLIGMLRAVSYLCYAMAQDDILPGRFKELNDMQIPARAILLIVLVSLPIPFIGRPAIGWIVDTTTFGATILYGFAAMAVYKLAKQEGNKKYTILGGILLPITIAFLIFLILPMFSGNVLAPETYALMIAWSIIGLIYFNHIIRKDQTRKFGKAILVWVSLLAFVVILSLTWSQRMNEARENEVIKDIFSYVDGTADSKTLAMNREEFLAIQQERLRNADQLSVVMIAGLFALSLGVMIANYYSVRKWEKKAAEERDRAEAIAFIDPLTKVKSKAAFALNEKDYDGLIAEGKITDFAVVVCDVNGLKKINDTLGHKAGDEYIRQASVMICDIFQHSPVYRIGGDEFVVILDGRDYMIRKELVLALHDRSVEHISSGGVVVSGGYSDFRPGEDSYFHNVFARADELMYEEKQLLKGLGSVTRDDAEEAAAPAGPMINGQEILNVKKYMLIVDDEEINRMILGNMLQSSYELLYAADGIEAIENIKKYGEEIAVMLLDLKMPRLSGMEVLTIMQEDKDLANVPVIVMTADQSAEVECLKRGAMDFIPKPYPSAEIVQARVNRYIELSEKRSIIESTERDSLTKLYNASHFMNYARMYDRHYPEMPMDAIVLDVNHFHMVNERYGKQYGDEVLSKIGSRIRSIAREIRGVACRRNADVFQIYCPHRDDYEALLANISDGLNGEDTLNNRVRLRMGVYSNVDKTLEIDRRFDHAKTAANTVKDGYRKAVGIYDNKMHEAELYRERLLEDFRPALENNQFLVYFQPKFDIRPDQPVLSSAEALVRWEHPELGMISPGIFIPMLEENGLILELDKFVWRKSAARIRDWKDRFGYSVPISVNVSRIDMLTPNLTGIFKEILDEYQLSVDDLMLEITESAYTEDSEQVLSTARELCGMGMGFRIEMDDFGTGYSSLGMLSHLPIDVLKLDISFIRNAFGETRDVRMIELIIDIADYLHVPVVAEGVETEEQYMALKALGCDYVQGYYFSKPVPPADFDRFLIERGEQGVEIAPAVKRTYVSISKALTSDYENIYFVDVESNHYLEFFSGKNGDLEIRPGGTDFFGEAKVTILEDVSEDDVKTVGDALSKSNLVRCAGEDETFTITFKRMKGGTLKEYTLQTIKTRSDDKHHIVIGVK</sequence>
<dbReference type="OrthoDB" id="9805474at2"/>
<evidence type="ECO:0000259" key="8">
    <source>
        <dbReference type="PROSITE" id="PS50883"/>
    </source>
</evidence>
<feature type="transmembrane region" description="Helical" evidence="6">
    <location>
        <begin position="230"/>
        <end position="248"/>
    </location>
</feature>
<dbReference type="InterPro" id="IPR001633">
    <property type="entry name" value="EAL_dom"/>
</dbReference>
<keyword evidence="3 6" id="KW-1133">Transmembrane helix</keyword>
<dbReference type="PROSITE" id="PS50887">
    <property type="entry name" value="GGDEF"/>
    <property type="match status" value="2"/>
</dbReference>
<dbReference type="GO" id="GO:0000160">
    <property type="term" value="P:phosphorelay signal transduction system"/>
    <property type="evidence" value="ECO:0007669"/>
    <property type="project" value="InterPro"/>
</dbReference>
<dbReference type="GO" id="GO:0022857">
    <property type="term" value="F:transmembrane transporter activity"/>
    <property type="evidence" value="ECO:0007669"/>
    <property type="project" value="InterPro"/>
</dbReference>
<dbReference type="SMART" id="SM00052">
    <property type="entry name" value="EAL"/>
    <property type="match status" value="1"/>
</dbReference>
<feature type="transmembrane region" description="Helical" evidence="6">
    <location>
        <begin position="110"/>
        <end position="131"/>
    </location>
</feature>
<evidence type="ECO:0000256" key="5">
    <source>
        <dbReference type="PROSITE-ProRule" id="PRU00169"/>
    </source>
</evidence>
<name>A0A1G6P4I7_9FIRM</name>
<feature type="domain" description="Response regulatory" evidence="7">
    <location>
        <begin position="787"/>
        <end position="902"/>
    </location>
</feature>
<dbReference type="EMBL" id="FMYW01000019">
    <property type="protein sequence ID" value="SDC74514.1"/>
    <property type="molecule type" value="Genomic_DNA"/>
</dbReference>
<dbReference type="GO" id="GO:0071111">
    <property type="term" value="F:cyclic-guanylate-specific phosphodiesterase activity"/>
    <property type="evidence" value="ECO:0007669"/>
    <property type="project" value="InterPro"/>
</dbReference>
<dbReference type="Gene3D" id="3.20.20.450">
    <property type="entry name" value="EAL domain"/>
    <property type="match status" value="1"/>
</dbReference>
<dbReference type="InterPro" id="IPR000160">
    <property type="entry name" value="GGDEF_dom"/>
</dbReference>
<feature type="modified residue" description="4-aspartylphosphate" evidence="5">
    <location>
        <position position="837"/>
    </location>
</feature>
<feature type="domain" description="GGDEF" evidence="9">
    <location>
        <begin position="943"/>
        <end position="1071"/>
    </location>
</feature>
<feature type="transmembrane region" description="Helical" evidence="6">
    <location>
        <begin position="496"/>
        <end position="513"/>
    </location>
</feature>
<dbReference type="CDD" id="cd01948">
    <property type="entry name" value="EAL"/>
    <property type="match status" value="1"/>
</dbReference>
<reference evidence="11" key="1">
    <citation type="submission" date="2016-10" db="EMBL/GenBank/DDBJ databases">
        <authorList>
            <person name="Varghese N."/>
            <person name="Submissions S."/>
        </authorList>
    </citation>
    <scope>NUCLEOTIDE SEQUENCE [LARGE SCALE GENOMIC DNA]</scope>
    <source>
        <strain evidence="11">DSM 11005</strain>
    </source>
</reference>
<dbReference type="SUPFAM" id="SSF55073">
    <property type="entry name" value="Nucleotide cyclase"/>
    <property type="match status" value="2"/>
</dbReference>
<evidence type="ECO:0000256" key="6">
    <source>
        <dbReference type="SAM" id="Phobius"/>
    </source>
</evidence>
<feature type="transmembrane region" description="Helical" evidence="6">
    <location>
        <begin position="38"/>
        <end position="56"/>
    </location>
</feature>
<gene>
    <name evidence="10" type="ORF">SAMN04487864_11926</name>
</gene>
<feature type="transmembrane region" description="Helical" evidence="6">
    <location>
        <begin position="68"/>
        <end position="90"/>
    </location>
</feature>
<dbReference type="Proteomes" id="UP000198943">
    <property type="component" value="Unassembled WGS sequence"/>
</dbReference>
<dbReference type="Gene3D" id="1.20.1740.10">
    <property type="entry name" value="Amino acid/polyamine transporter I"/>
    <property type="match status" value="1"/>
</dbReference>
<dbReference type="SMART" id="SM00267">
    <property type="entry name" value="GGDEF"/>
    <property type="match status" value="2"/>
</dbReference>
<proteinExistence type="predicted"/>
<dbReference type="Pfam" id="PF13520">
    <property type="entry name" value="AA_permease_2"/>
    <property type="match status" value="1"/>
</dbReference>
<dbReference type="InterPro" id="IPR001789">
    <property type="entry name" value="Sig_transdc_resp-reg_receiver"/>
</dbReference>
<dbReference type="GO" id="GO:0016020">
    <property type="term" value="C:membrane"/>
    <property type="evidence" value="ECO:0007669"/>
    <property type="project" value="UniProtKB-SubCell"/>
</dbReference>
<comment type="subcellular location">
    <subcellularLocation>
        <location evidence="1">Membrane</location>
        <topology evidence="1">Multi-pass membrane protein</topology>
    </subcellularLocation>
</comment>
<dbReference type="SMART" id="SM00448">
    <property type="entry name" value="REC"/>
    <property type="match status" value="1"/>
</dbReference>
<dbReference type="PROSITE" id="PS50883">
    <property type="entry name" value="EAL"/>
    <property type="match status" value="1"/>
</dbReference>
<keyword evidence="4 6" id="KW-0472">Membrane</keyword>
<feature type="transmembrane region" description="Helical" evidence="6">
    <location>
        <begin position="433"/>
        <end position="453"/>
    </location>
</feature>
<evidence type="ECO:0000256" key="3">
    <source>
        <dbReference type="ARBA" id="ARBA00022989"/>
    </source>
</evidence>
<evidence type="ECO:0000259" key="7">
    <source>
        <dbReference type="PROSITE" id="PS50110"/>
    </source>
</evidence>
<dbReference type="Pfam" id="PF00990">
    <property type="entry name" value="GGDEF"/>
    <property type="match status" value="2"/>
</dbReference>
<evidence type="ECO:0000259" key="9">
    <source>
        <dbReference type="PROSITE" id="PS50887"/>
    </source>
</evidence>
<feature type="transmembrane region" description="Helical" evidence="6">
    <location>
        <begin position="268"/>
        <end position="291"/>
    </location>
</feature>
<feature type="transmembrane region" description="Helical" evidence="6">
    <location>
        <begin position="329"/>
        <end position="356"/>
    </location>
</feature>
<organism evidence="10 11">
    <name type="scientific">Succiniclasticum ruminis</name>
    <dbReference type="NCBI Taxonomy" id="40841"/>
    <lineage>
        <taxon>Bacteria</taxon>
        <taxon>Bacillati</taxon>
        <taxon>Bacillota</taxon>
        <taxon>Negativicutes</taxon>
        <taxon>Acidaminococcales</taxon>
        <taxon>Acidaminococcaceae</taxon>
        <taxon>Succiniclasticum</taxon>
    </lineage>
</organism>
<evidence type="ECO:0000313" key="11">
    <source>
        <dbReference type="Proteomes" id="UP000198943"/>
    </source>
</evidence>
<feature type="transmembrane region" description="Helical" evidence="6">
    <location>
        <begin position="376"/>
        <end position="395"/>
    </location>
</feature>